<dbReference type="InterPro" id="IPR006113">
    <property type="entry name" value="6PGDH_Gnd/GntZ"/>
</dbReference>
<feature type="binding site" evidence="8">
    <location>
        <position position="434"/>
    </location>
    <ligand>
        <name>substrate</name>
        <note>ligand shared between dimeric partners</note>
    </ligand>
</feature>
<evidence type="ECO:0000313" key="11">
    <source>
        <dbReference type="EMBL" id="CAE0825462.1"/>
    </source>
</evidence>
<dbReference type="PIRSF" id="PIRSF000109">
    <property type="entry name" value="6PGD"/>
    <property type="match status" value="1"/>
</dbReference>
<dbReference type="Gene3D" id="3.40.50.720">
    <property type="entry name" value="NAD(P)-binding Rossmann-like Domain"/>
    <property type="match status" value="1"/>
</dbReference>
<feature type="active site" description="Proton acceptor" evidence="7">
    <location>
        <position position="164"/>
    </location>
</feature>
<feature type="binding site" description="in other chain" evidence="8">
    <location>
        <position position="84"/>
    </location>
    <ligand>
        <name>substrate</name>
        <note>ligand shared between dimeric partners</note>
    </ligand>
</feature>
<comment type="similarity">
    <text evidence="2 6 9">Belongs to the 6-phosphogluconate dehydrogenase family.</text>
</comment>
<protein>
    <recommendedName>
        <fullName evidence="6 9">6-phosphogluconate dehydrogenase, decarboxylating</fullName>
        <ecNumber evidence="6 9">1.1.1.44</ecNumber>
    </recommendedName>
</protein>
<dbReference type="SMART" id="SM01350">
    <property type="entry name" value="6PGD"/>
    <property type="match status" value="1"/>
</dbReference>
<evidence type="ECO:0000256" key="6">
    <source>
        <dbReference type="PIRNR" id="PIRNR000109"/>
    </source>
</evidence>
<dbReference type="PRINTS" id="PR00076">
    <property type="entry name" value="6PGDHDRGNASE"/>
</dbReference>
<feature type="domain" description="6-phosphogluconate dehydrogenase C-terminal" evidence="10">
    <location>
        <begin position="160"/>
        <end position="450"/>
    </location>
</feature>
<dbReference type="GO" id="GO:0006098">
    <property type="term" value="P:pentose-phosphate shunt"/>
    <property type="evidence" value="ECO:0007669"/>
    <property type="project" value="UniProtKB-UniPathway"/>
</dbReference>
<keyword evidence="4 9" id="KW-0311">Gluconate utilization</keyword>
<keyword evidence="3 6" id="KW-0560">Oxidoreductase</keyword>
<dbReference type="GO" id="GO:0004616">
    <property type="term" value="F:phosphogluconate dehydrogenase (decarboxylating) activity"/>
    <property type="evidence" value="ECO:0007669"/>
    <property type="project" value="UniProtKB-EC"/>
</dbReference>
<dbReference type="Pfam" id="PF00393">
    <property type="entry name" value="6PGD"/>
    <property type="match status" value="1"/>
</dbReference>
<evidence type="ECO:0000256" key="9">
    <source>
        <dbReference type="RuleBase" id="RU000485"/>
    </source>
</evidence>
<keyword evidence="6 9" id="KW-0521">NADP</keyword>
<dbReference type="NCBIfam" id="TIGR00873">
    <property type="entry name" value="gnd"/>
    <property type="match status" value="1"/>
</dbReference>
<dbReference type="InterPro" id="IPR013328">
    <property type="entry name" value="6PGD_dom2"/>
</dbReference>
<dbReference type="InterPro" id="IPR008927">
    <property type="entry name" value="6-PGluconate_DH-like_C_sf"/>
</dbReference>
<organism evidence="11">
    <name type="scientific">Eutreptiella gymnastica</name>
    <dbReference type="NCBI Taxonomy" id="73025"/>
    <lineage>
        <taxon>Eukaryota</taxon>
        <taxon>Discoba</taxon>
        <taxon>Euglenozoa</taxon>
        <taxon>Euglenida</taxon>
        <taxon>Spirocuta</taxon>
        <taxon>Euglenophyceae</taxon>
        <taxon>Eutreptiales</taxon>
        <taxon>Eutreptiaceae</taxon>
        <taxon>Eutreptiella</taxon>
    </lineage>
</organism>
<dbReference type="InterPro" id="IPR006115">
    <property type="entry name" value="6PGDH_NADP-bd"/>
</dbReference>
<feature type="active site" description="Proton donor" evidence="7">
    <location>
        <position position="171"/>
    </location>
</feature>
<gene>
    <name evidence="11" type="ORF">EGYM00163_LOCUS36711</name>
</gene>
<reference evidence="11" key="1">
    <citation type="submission" date="2021-01" db="EMBL/GenBank/DDBJ databases">
        <authorList>
            <person name="Corre E."/>
            <person name="Pelletier E."/>
            <person name="Niang G."/>
            <person name="Scheremetjew M."/>
            <person name="Finn R."/>
            <person name="Kale V."/>
            <person name="Holt S."/>
            <person name="Cochrane G."/>
            <person name="Meng A."/>
            <person name="Brown T."/>
            <person name="Cohen L."/>
        </authorList>
    </citation>
    <scope>NUCLEOTIDE SEQUENCE</scope>
    <source>
        <strain evidence="11">CCMP1594</strain>
    </source>
</reference>
<dbReference type="GO" id="GO:0019521">
    <property type="term" value="P:D-gluconate metabolic process"/>
    <property type="evidence" value="ECO:0007669"/>
    <property type="project" value="UniProtKB-KW"/>
</dbReference>
<evidence type="ECO:0000256" key="2">
    <source>
        <dbReference type="ARBA" id="ARBA00008419"/>
    </source>
</evidence>
<dbReference type="SUPFAM" id="SSF48179">
    <property type="entry name" value="6-phosphogluconate dehydrogenase C-terminal domain-like"/>
    <property type="match status" value="1"/>
</dbReference>
<dbReference type="InterPro" id="IPR036291">
    <property type="entry name" value="NAD(P)-bd_dom_sf"/>
</dbReference>
<proteinExistence type="inferred from homology"/>
<comment type="pathway">
    <text evidence="1 6 9">Carbohydrate degradation; pentose phosphate pathway; D-ribulose 5-phosphate from D-glucose 6-phosphate (oxidative stage): step 3/3.</text>
</comment>
<dbReference type="FunFam" id="1.10.1040.10:FF:000002">
    <property type="entry name" value="6-phosphogluconate dehydrogenase, decarboxylating"/>
    <property type="match status" value="1"/>
</dbReference>
<dbReference type="SUPFAM" id="SSF51735">
    <property type="entry name" value="NAD(P)-binding Rossmann-fold domains"/>
    <property type="match status" value="1"/>
</dbReference>
<evidence type="ECO:0000256" key="5">
    <source>
        <dbReference type="ARBA" id="ARBA00023126"/>
    </source>
</evidence>
<dbReference type="Pfam" id="PF03446">
    <property type="entry name" value="NAD_binding_2"/>
    <property type="match status" value="1"/>
</dbReference>
<dbReference type="PANTHER" id="PTHR11811">
    <property type="entry name" value="6-PHOSPHOGLUCONATE DEHYDROGENASE"/>
    <property type="match status" value="1"/>
</dbReference>
<comment type="function">
    <text evidence="6">Catalyzes the oxidative decarboxylation of 6-phosphogluconate to ribulose 5-phosphate and CO(2), with concomitant reduction of NADP to NADPH.</text>
</comment>
<dbReference type="Gene3D" id="1.20.5.320">
    <property type="entry name" value="6-Phosphogluconate Dehydrogenase, domain 3"/>
    <property type="match status" value="1"/>
</dbReference>
<feature type="binding site" evidence="8">
    <location>
        <position position="428"/>
    </location>
    <ligand>
        <name>substrate</name>
        <note>ligand shared between dimeric partners</note>
    </ligand>
</feature>
<dbReference type="GO" id="GO:0050661">
    <property type="term" value="F:NADP binding"/>
    <property type="evidence" value="ECO:0007669"/>
    <property type="project" value="InterPro"/>
</dbReference>
<evidence type="ECO:0000256" key="1">
    <source>
        <dbReference type="ARBA" id="ARBA00004874"/>
    </source>
</evidence>
<dbReference type="EMBL" id="HBJA01106270">
    <property type="protein sequence ID" value="CAE0825462.1"/>
    <property type="molecule type" value="Transcribed_RNA"/>
</dbReference>
<evidence type="ECO:0000256" key="7">
    <source>
        <dbReference type="PIRSR" id="PIRSR000109-1"/>
    </source>
</evidence>
<feature type="binding site" description="in other chain" evidence="8">
    <location>
        <position position="270"/>
    </location>
    <ligand>
        <name>substrate</name>
        <note>ligand shared between dimeric partners</note>
    </ligand>
</feature>
<accession>A0A7S4G515</accession>
<name>A0A7S4G515_9EUGL</name>
<comment type="catalytic activity">
    <reaction evidence="6 9">
        <text>6-phospho-D-gluconate + NADP(+) = D-ribulose 5-phosphate + CO2 + NADPH</text>
        <dbReference type="Rhea" id="RHEA:10116"/>
        <dbReference type="ChEBI" id="CHEBI:16526"/>
        <dbReference type="ChEBI" id="CHEBI:57783"/>
        <dbReference type="ChEBI" id="CHEBI:58121"/>
        <dbReference type="ChEBI" id="CHEBI:58349"/>
        <dbReference type="ChEBI" id="CHEBI:58759"/>
        <dbReference type="EC" id="1.1.1.44"/>
    </reaction>
</comment>
<feature type="binding site" description="in other chain" evidence="8">
    <location>
        <position position="243"/>
    </location>
    <ligand>
        <name>substrate</name>
        <note>ligand shared between dimeric partners</note>
    </ligand>
</feature>
<comment type="subunit">
    <text evidence="6">Homodimer.</text>
</comment>
<evidence type="ECO:0000259" key="10">
    <source>
        <dbReference type="SMART" id="SM01350"/>
    </source>
</evidence>
<feature type="binding site" description="in other chain" evidence="8">
    <location>
        <begin position="167"/>
        <end position="168"/>
    </location>
    <ligand>
        <name>substrate</name>
        <note>ligand shared between dimeric partners</note>
    </ligand>
</feature>
<keyword evidence="5 6" id="KW-0570">Pentose shunt</keyword>
<dbReference type="NCBIfam" id="NF006765">
    <property type="entry name" value="PRK09287.1"/>
    <property type="match status" value="1"/>
</dbReference>
<sequence length="467" mass="50915">MAEHGFHVAVSNRSPDKVDATVQRAKQEGNLPLSGFKDAKEFVQAIKKPRRIVILVQAGKPVDATIESLSCHMEAGDLLVDGGNEWYKNSQRRAEALSPKGIMFMGMGISGGEEGARKGPSLMPGGPPGSYDMMEPIITKCAAQVDDGPCTFNIGGIGSGNYVKMVHNGIEYGDMQMIAESYDLLKNIGCLTNAELAKTFTDWNSSELESFLIEITGVIFGRKDDTGAEGELVDYILDKTGMKGTGRWTIQEAAEHNCPAGVMAAALDARYISGRKEERMAAEPILKGPTEKPAVDKAQLVEDVKAALYCSKVVSYAQGMNLIRAAGKELGWDINLAECARIWKGGCIIRARFLEDIKQAFKKNPELPNLMVDSEFAKMLNQRTASWRRVITLAVTSGIAAPALSGALAYYDSYRRGSLPANLTQAQRDFFGGHSYERTDKTGVFHCEWTDAHKSIGDVTERNRGNL</sequence>
<evidence type="ECO:0000256" key="3">
    <source>
        <dbReference type="ARBA" id="ARBA00023002"/>
    </source>
</evidence>
<evidence type="ECO:0000256" key="4">
    <source>
        <dbReference type="ARBA" id="ARBA00023064"/>
    </source>
</evidence>
<evidence type="ECO:0000256" key="8">
    <source>
        <dbReference type="PIRSR" id="PIRSR000109-2"/>
    </source>
</evidence>
<dbReference type="Gene3D" id="1.10.1040.10">
    <property type="entry name" value="N-(1-d-carboxylethyl)-l-norvaline Dehydrogenase, domain 2"/>
    <property type="match status" value="1"/>
</dbReference>
<feature type="binding site" description="in other chain" evidence="8">
    <location>
        <position position="172"/>
    </location>
    <ligand>
        <name>substrate</name>
        <note>ligand shared between dimeric partners</note>
    </ligand>
</feature>
<dbReference type="InterPro" id="IPR006114">
    <property type="entry name" value="6PGDH_C"/>
</dbReference>
<dbReference type="FunFam" id="1.20.5.320:FF:000001">
    <property type="entry name" value="6-phosphogluconate dehydrogenase, decarboxylating"/>
    <property type="match status" value="1"/>
</dbReference>
<feature type="binding site" description="in other chain" evidence="8">
    <location>
        <begin position="110"/>
        <end position="112"/>
    </location>
    <ligand>
        <name>substrate</name>
        <note>ligand shared between dimeric partners</note>
    </ligand>
</feature>
<dbReference type="EC" id="1.1.1.44" evidence="6 9"/>
<dbReference type="InterPro" id="IPR006183">
    <property type="entry name" value="Pgluconate_DH"/>
</dbReference>
<dbReference type="UniPathway" id="UPA00115">
    <property type="reaction ID" value="UER00410"/>
</dbReference>
<dbReference type="AlphaFoldDB" id="A0A7S4G515"/>